<reference evidence="2" key="1">
    <citation type="journal article" date="2023" name="G3 (Bethesda)">
        <title>Genome assembly and association tests identify interacting loci associated with vigor, precocity, and sex in interspecific pistachio rootstocks.</title>
        <authorList>
            <person name="Palmer W."/>
            <person name="Jacygrad E."/>
            <person name="Sagayaradj S."/>
            <person name="Cavanaugh K."/>
            <person name="Han R."/>
            <person name="Bertier L."/>
            <person name="Beede B."/>
            <person name="Kafkas S."/>
            <person name="Golino D."/>
            <person name="Preece J."/>
            <person name="Michelmore R."/>
        </authorList>
    </citation>
    <scope>NUCLEOTIDE SEQUENCE [LARGE SCALE GENOMIC DNA]</scope>
</reference>
<comment type="caution">
    <text evidence="1">The sequence shown here is derived from an EMBL/GenBank/DDBJ whole genome shotgun (WGS) entry which is preliminary data.</text>
</comment>
<accession>A0ACC0YDP1</accession>
<evidence type="ECO:0000313" key="2">
    <source>
        <dbReference type="Proteomes" id="UP001163603"/>
    </source>
</evidence>
<keyword evidence="2" id="KW-1185">Reference proteome</keyword>
<sequence>MWRAGGGCIDLFNAQPVGVALSVKQNPLHWGFPPLSTKRNAFSVSVSPTPLSNSNNAVSTLKQRPQLSFLSSTCSSPPAPPPPPPQLALLSLLFVLSTAIGAIFSLAIISIPTLMTFKKLGVSVDKLSKVVSEEVPGTLSSLKLSGLEINELTRQLTNLRQKISGTPFGNKSRSNNPTSTHK</sequence>
<gene>
    <name evidence="1" type="ORF">Pint_24156</name>
</gene>
<protein>
    <submittedName>
        <fullName evidence="1">Uncharacterized protein</fullName>
    </submittedName>
</protein>
<dbReference type="Proteomes" id="UP001163603">
    <property type="component" value="Chromosome 7"/>
</dbReference>
<proteinExistence type="predicted"/>
<evidence type="ECO:0000313" key="1">
    <source>
        <dbReference type="EMBL" id="KAJ0035265.1"/>
    </source>
</evidence>
<dbReference type="EMBL" id="CM047742">
    <property type="protein sequence ID" value="KAJ0035265.1"/>
    <property type="molecule type" value="Genomic_DNA"/>
</dbReference>
<name>A0ACC0YDP1_9ROSI</name>
<organism evidence="1 2">
    <name type="scientific">Pistacia integerrima</name>
    <dbReference type="NCBI Taxonomy" id="434235"/>
    <lineage>
        <taxon>Eukaryota</taxon>
        <taxon>Viridiplantae</taxon>
        <taxon>Streptophyta</taxon>
        <taxon>Embryophyta</taxon>
        <taxon>Tracheophyta</taxon>
        <taxon>Spermatophyta</taxon>
        <taxon>Magnoliopsida</taxon>
        <taxon>eudicotyledons</taxon>
        <taxon>Gunneridae</taxon>
        <taxon>Pentapetalae</taxon>
        <taxon>rosids</taxon>
        <taxon>malvids</taxon>
        <taxon>Sapindales</taxon>
        <taxon>Anacardiaceae</taxon>
        <taxon>Pistacia</taxon>
    </lineage>
</organism>